<dbReference type="PANTHER" id="PTHR11735:SF11">
    <property type="entry name" value="TRNA THREONYLCARBAMOYLADENOSINE BIOSYNTHESIS PROTEIN TSAB"/>
    <property type="match status" value="1"/>
</dbReference>
<name>A0A1I5TTH5_9FIRM</name>
<dbReference type="NCBIfam" id="TIGR03725">
    <property type="entry name" value="T6A_YeaZ"/>
    <property type="match status" value="1"/>
</dbReference>
<dbReference type="InterPro" id="IPR000905">
    <property type="entry name" value="Gcp-like_dom"/>
</dbReference>
<protein>
    <submittedName>
        <fullName evidence="2">tRNA threonylcarbamoyladenosine biosynthesis protein TsaB</fullName>
    </submittedName>
</protein>
<dbReference type="RefSeq" id="WP_025748379.1">
    <property type="nucleotide sequence ID" value="NZ_FOXR01000005.1"/>
</dbReference>
<organism evidence="2 3">
    <name type="scientific">Caldicoprobacter faecalis</name>
    <dbReference type="NCBI Taxonomy" id="937334"/>
    <lineage>
        <taxon>Bacteria</taxon>
        <taxon>Bacillati</taxon>
        <taxon>Bacillota</taxon>
        <taxon>Clostridia</taxon>
        <taxon>Caldicoprobacterales</taxon>
        <taxon>Caldicoprobacteraceae</taxon>
        <taxon>Caldicoprobacter</taxon>
    </lineage>
</organism>
<dbReference type="Pfam" id="PF00814">
    <property type="entry name" value="TsaD"/>
    <property type="match status" value="1"/>
</dbReference>
<evidence type="ECO:0000313" key="3">
    <source>
        <dbReference type="Proteomes" id="UP000198577"/>
    </source>
</evidence>
<reference evidence="2 3" key="1">
    <citation type="submission" date="2016-10" db="EMBL/GenBank/DDBJ databases">
        <authorList>
            <person name="de Groot N.N."/>
        </authorList>
    </citation>
    <scope>NUCLEOTIDE SEQUENCE [LARGE SCALE GENOMIC DNA]</scope>
    <source>
        <strain evidence="2 3">DSM 20678</strain>
    </source>
</reference>
<dbReference type="STRING" id="937334.SAMN05444406_10551"/>
<dbReference type="AlphaFoldDB" id="A0A1I5TTH5"/>
<dbReference type="GO" id="GO:0002949">
    <property type="term" value="P:tRNA threonylcarbamoyladenosine modification"/>
    <property type="evidence" value="ECO:0007669"/>
    <property type="project" value="InterPro"/>
</dbReference>
<dbReference type="Proteomes" id="UP000198577">
    <property type="component" value="Unassembled WGS sequence"/>
</dbReference>
<dbReference type="EMBL" id="FOXR01000005">
    <property type="protein sequence ID" value="SFP86372.1"/>
    <property type="molecule type" value="Genomic_DNA"/>
</dbReference>
<accession>A0A1I5TTH5</accession>
<feature type="domain" description="Gcp-like" evidence="1">
    <location>
        <begin position="23"/>
        <end position="226"/>
    </location>
</feature>
<dbReference type="InterPro" id="IPR022496">
    <property type="entry name" value="T6A_TsaB"/>
</dbReference>
<dbReference type="GO" id="GO:0005829">
    <property type="term" value="C:cytosol"/>
    <property type="evidence" value="ECO:0007669"/>
    <property type="project" value="TreeGrafter"/>
</dbReference>
<dbReference type="InterPro" id="IPR043129">
    <property type="entry name" value="ATPase_NBD"/>
</dbReference>
<dbReference type="Gene3D" id="3.30.420.40">
    <property type="match status" value="2"/>
</dbReference>
<proteinExistence type="predicted"/>
<dbReference type="SUPFAM" id="SSF53067">
    <property type="entry name" value="Actin-like ATPase domain"/>
    <property type="match status" value="2"/>
</dbReference>
<sequence length="239" mass="26671">MKVLAVETSSAVISVAVVDEQRLLAEYILNQERNHSMKLMPVVELVLEDASLALKDIDVFAVAHGPGSFTGLRIGVATVKGLAQALKRPVVGVPTLDGLAFNLAYVRGLICPIMDARRAQVYTSVYRWSGNALERLEEYSAMSVEKLIEVLNKWDEPVHFCGDGIFAYRSVIEERMRSRAVFAPPTHALQRASSIAWLALERALAGDTQNYWELQPFYLRKSQAEQRFESRRQDGEAGC</sequence>
<evidence type="ECO:0000313" key="2">
    <source>
        <dbReference type="EMBL" id="SFP86372.1"/>
    </source>
</evidence>
<evidence type="ECO:0000259" key="1">
    <source>
        <dbReference type="Pfam" id="PF00814"/>
    </source>
</evidence>
<dbReference type="CDD" id="cd24032">
    <property type="entry name" value="ASKHA_NBD_TsaB"/>
    <property type="match status" value="1"/>
</dbReference>
<dbReference type="OrthoDB" id="9784166at2"/>
<dbReference type="PANTHER" id="PTHR11735">
    <property type="entry name" value="TRNA N6-ADENOSINE THREONYLCARBAMOYLTRANSFERASE"/>
    <property type="match status" value="1"/>
</dbReference>
<gene>
    <name evidence="2" type="ORF">SAMN05444406_10551</name>
</gene>
<keyword evidence="3" id="KW-1185">Reference proteome</keyword>